<accession>A0ABV1CZZ1</accession>
<reference evidence="1 2" key="1">
    <citation type="submission" date="2024-03" db="EMBL/GenBank/DDBJ databases">
        <title>Human intestinal bacterial collection.</title>
        <authorList>
            <person name="Pauvert C."/>
            <person name="Hitch T.C.A."/>
            <person name="Clavel T."/>
        </authorList>
    </citation>
    <scope>NUCLEOTIDE SEQUENCE [LARGE SCALE GENOMIC DNA]</scope>
    <source>
        <strain evidence="1 2">CLA-AA-H81</strain>
    </source>
</reference>
<dbReference type="EMBL" id="JBBMEU010000154">
    <property type="protein sequence ID" value="MEQ2423330.1"/>
    <property type="molecule type" value="Genomic_DNA"/>
</dbReference>
<dbReference type="InterPro" id="IPR013325">
    <property type="entry name" value="RNA_pol_sigma_r2"/>
</dbReference>
<gene>
    <name evidence="1" type="ORF">WMO23_11420</name>
</gene>
<dbReference type="Proteomes" id="UP001433088">
    <property type="component" value="Unassembled WGS sequence"/>
</dbReference>
<organism evidence="1 2">
    <name type="scientific">Megasphaera intestinihominis</name>
    <dbReference type="NCBI Taxonomy" id="3133159"/>
    <lineage>
        <taxon>Bacteria</taxon>
        <taxon>Bacillati</taxon>
        <taxon>Bacillota</taxon>
        <taxon>Negativicutes</taxon>
        <taxon>Veillonellales</taxon>
        <taxon>Veillonellaceae</taxon>
        <taxon>Megasphaera</taxon>
    </lineage>
</organism>
<comment type="caution">
    <text evidence="1">The sequence shown here is derived from an EMBL/GenBank/DDBJ whole genome shotgun (WGS) entry which is preliminary data.</text>
</comment>
<dbReference type="RefSeq" id="WP_349174154.1">
    <property type="nucleotide sequence ID" value="NZ_JBBMEU010000154.1"/>
</dbReference>
<dbReference type="SUPFAM" id="SSF88946">
    <property type="entry name" value="Sigma2 domain of RNA polymerase sigma factors"/>
    <property type="match status" value="1"/>
</dbReference>
<sequence length="130" mass="15457">MREAQHGNHEAVLFLLHEFEPLIRKYVKKYYMYYESLEEAISTADHAIVNCIFTFDLNKQDNPKDYKTNNVQRRLLAAVHNAFEYESYRKQCYLKRVQKNIIESDIVTDFPYNWAAPEEGVSRVLCKSIQ</sequence>
<evidence type="ECO:0000313" key="1">
    <source>
        <dbReference type="EMBL" id="MEQ2423330.1"/>
    </source>
</evidence>
<evidence type="ECO:0000313" key="2">
    <source>
        <dbReference type="Proteomes" id="UP001433088"/>
    </source>
</evidence>
<name>A0ABV1CZZ1_9FIRM</name>
<keyword evidence="2" id="KW-1185">Reference proteome</keyword>
<proteinExistence type="predicted"/>
<protein>
    <submittedName>
        <fullName evidence="1">Uncharacterized protein</fullName>
    </submittedName>
</protein>